<evidence type="ECO:0000256" key="2">
    <source>
        <dbReference type="PROSITE-ProRule" id="PRU00191"/>
    </source>
</evidence>
<dbReference type="Gene3D" id="3.30.505.10">
    <property type="entry name" value="SH2 domain"/>
    <property type="match status" value="1"/>
</dbReference>
<dbReference type="CDD" id="cd01209">
    <property type="entry name" value="PTB_Shc"/>
    <property type="match status" value="1"/>
</dbReference>
<dbReference type="Gene3D" id="2.30.29.30">
    <property type="entry name" value="Pleckstrin-homology domain (PH domain)/Phosphotyrosine-binding domain (PTB)"/>
    <property type="match status" value="1"/>
</dbReference>
<dbReference type="PRINTS" id="PR00401">
    <property type="entry name" value="SH2DOMAIN"/>
</dbReference>
<accession>A0A3S3P9S4</accession>
<dbReference type="GO" id="GO:0005886">
    <property type="term" value="C:plasma membrane"/>
    <property type="evidence" value="ECO:0007669"/>
    <property type="project" value="TreeGrafter"/>
</dbReference>
<feature type="domain" description="PID" evidence="3">
    <location>
        <begin position="6"/>
        <end position="164"/>
    </location>
</feature>
<dbReference type="CDD" id="cd09925">
    <property type="entry name" value="SH2_SHC"/>
    <property type="match status" value="1"/>
</dbReference>
<keyword evidence="6" id="KW-1185">Reference proteome</keyword>
<dbReference type="FunFam" id="2.30.29.30:FF:000377">
    <property type="entry name" value="Shc transforming protein"/>
    <property type="match status" value="1"/>
</dbReference>
<reference evidence="5 6" key="1">
    <citation type="journal article" date="2018" name="Gigascience">
        <title>Genomes of trombidid mites reveal novel predicted allergens and laterally-transferred genes associated with secondary metabolism.</title>
        <authorList>
            <person name="Dong X."/>
            <person name="Chaisiri K."/>
            <person name="Xia D."/>
            <person name="Armstrong S.D."/>
            <person name="Fang Y."/>
            <person name="Donnelly M.J."/>
            <person name="Kadowaki T."/>
            <person name="McGarry J.W."/>
            <person name="Darby A.C."/>
            <person name="Makepeace B.L."/>
        </authorList>
    </citation>
    <scope>NUCLEOTIDE SEQUENCE [LARGE SCALE GENOMIC DNA]</scope>
    <source>
        <strain evidence="5">UoL-WK</strain>
    </source>
</reference>
<keyword evidence="1 2" id="KW-0727">SH2 domain</keyword>
<dbReference type="SMART" id="SM00462">
    <property type="entry name" value="PTB"/>
    <property type="match status" value="1"/>
</dbReference>
<dbReference type="SUPFAM" id="SSF50729">
    <property type="entry name" value="PH domain-like"/>
    <property type="match status" value="1"/>
</dbReference>
<dbReference type="Pfam" id="PF00017">
    <property type="entry name" value="SH2"/>
    <property type="match status" value="1"/>
</dbReference>
<dbReference type="AlphaFoldDB" id="A0A3S3P9S4"/>
<dbReference type="OrthoDB" id="9938362at2759"/>
<dbReference type="PROSITE" id="PS50001">
    <property type="entry name" value="SH2"/>
    <property type="match status" value="1"/>
</dbReference>
<evidence type="ECO:0000256" key="1">
    <source>
        <dbReference type="ARBA" id="ARBA00022999"/>
    </source>
</evidence>
<dbReference type="InterPro" id="IPR006019">
    <property type="entry name" value="PID_Shc-like"/>
</dbReference>
<feature type="domain" description="SH2" evidence="4">
    <location>
        <begin position="363"/>
        <end position="470"/>
    </location>
</feature>
<dbReference type="Proteomes" id="UP000285301">
    <property type="component" value="Unassembled WGS sequence"/>
</dbReference>
<dbReference type="PANTHER" id="PTHR10337:SF11">
    <property type="entry name" value="DSHC PROTEIN"/>
    <property type="match status" value="1"/>
</dbReference>
<dbReference type="SUPFAM" id="SSF55550">
    <property type="entry name" value="SH2 domain"/>
    <property type="match status" value="1"/>
</dbReference>
<dbReference type="InterPro" id="IPR036860">
    <property type="entry name" value="SH2_dom_sf"/>
</dbReference>
<gene>
    <name evidence="5" type="ORF">B4U79_12836</name>
</gene>
<proteinExistence type="predicted"/>
<evidence type="ECO:0000259" key="4">
    <source>
        <dbReference type="PROSITE" id="PS50001"/>
    </source>
</evidence>
<sequence length="474" mass="52831">MSCSQSWLLQYVGCLGINTSMKSLDFETRSIVAKECINRVCEAAGLKTVDKKRRTDKRVAKMLADGPNMDKAGSNVTLTVTSSYLSLIILETGEIIAKHDMPNISFASGGDAETLDFVAYVAKDSKHGRACFVLECGGGLAQEVINAIGQAFEHRFKEFLKKTPKDLLPKFETNGSLTNTAREVTSLNHTTVGAIGGTERDYYNDLPGKMPPDINLLDSVDSNLTLRKETMSRNQPQAAPRTCFRKYMNSNSDQSHNLIDLTSDIQLPETQNINGASSDSHFLNIPSVSTEHQYVNFKGYESDNSSCGLDSSSNIRDPFDMQPFNSVLENVGEAANLQTLRCSSPQNRNTKSKMQRELEKEEWFHGPISRKESEILVAKDGDFLIRESQGSSGQYVLTGMQGGMKKHLLLVDPEGVVRFFPIFLHFQSFLFKVRTKDKTFESVSHLINYHLYNGLPIISAESVLILRTPVKRKR</sequence>
<dbReference type="GO" id="GO:0030971">
    <property type="term" value="F:receptor tyrosine kinase binding"/>
    <property type="evidence" value="ECO:0007669"/>
    <property type="project" value="TreeGrafter"/>
</dbReference>
<evidence type="ECO:0000259" key="3">
    <source>
        <dbReference type="PROSITE" id="PS01179"/>
    </source>
</evidence>
<organism evidence="5 6">
    <name type="scientific">Dinothrombium tinctorium</name>
    <dbReference type="NCBI Taxonomy" id="1965070"/>
    <lineage>
        <taxon>Eukaryota</taxon>
        <taxon>Metazoa</taxon>
        <taxon>Ecdysozoa</taxon>
        <taxon>Arthropoda</taxon>
        <taxon>Chelicerata</taxon>
        <taxon>Arachnida</taxon>
        <taxon>Acari</taxon>
        <taxon>Acariformes</taxon>
        <taxon>Trombidiformes</taxon>
        <taxon>Prostigmata</taxon>
        <taxon>Anystina</taxon>
        <taxon>Parasitengona</taxon>
        <taxon>Trombidioidea</taxon>
        <taxon>Trombidiidae</taxon>
        <taxon>Dinothrombium</taxon>
    </lineage>
</organism>
<dbReference type="PROSITE" id="PS01179">
    <property type="entry name" value="PID"/>
    <property type="match status" value="1"/>
</dbReference>
<dbReference type="PRINTS" id="PR00629">
    <property type="entry name" value="SHCPIDOMAIN"/>
</dbReference>
<dbReference type="GO" id="GO:0035556">
    <property type="term" value="P:intracellular signal transduction"/>
    <property type="evidence" value="ECO:0007669"/>
    <property type="project" value="InterPro"/>
</dbReference>
<dbReference type="InterPro" id="IPR035676">
    <property type="entry name" value="SHC_SH2"/>
</dbReference>
<dbReference type="InterPro" id="IPR051235">
    <property type="entry name" value="CEP152/SHC-Transforming"/>
</dbReference>
<dbReference type="GO" id="GO:0007169">
    <property type="term" value="P:cell surface receptor protein tyrosine kinase signaling pathway"/>
    <property type="evidence" value="ECO:0007669"/>
    <property type="project" value="TreeGrafter"/>
</dbReference>
<dbReference type="STRING" id="1965070.A0A3S3P9S4"/>
<comment type="caution">
    <text evidence="5">The sequence shown here is derived from an EMBL/GenBank/DDBJ whole genome shotgun (WGS) entry which is preliminary data.</text>
</comment>
<protein>
    <submittedName>
        <fullName evidence="5">SHC-transforming protein 1-like protein</fullName>
    </submittedName>
</protein>
<evidence type="ECO:0000313" key="5">
    <source>
        <dbReference type="EMBL" id="RWS18028.1"/>
    </source>
</evidence>
<name>A0A3S3P9S4_9ACAR</name>
<dbReference type="PANTHER" id="PTHR10337">
    <property type="entry name" value="SHC TRANSFORMING PROTEIN"/>
    <property type="match status" value="1"/>
</dbReference>
<evidence type="ECO:0000313" key="6">
    <source>
        <dbReference type="Proteomes" id="UP000285301"/>
    </source>
</evidence>
<dbReference type="InterPro" id="IPR011993">
    <property type="entry name" value="PH-like_dom_sf"/>
</dbReference>
<dbReference type="EMBL" id="NCKU01000005">
    <property type="protein sequence ID" value="RWS18028.1"/>
    <property type="molecule type" value="Genomic_DNA"/>
</dbReference>
<dbReference type="InterPro" id="IPR000980">
    <property type="entry name" value="SH2"/>
</dbReference>
<dbReference type="InterPro" id="IPR006020">
    <property type="entry name" value="PTB/PI_dom"/>
</dbReference>
<dbReference type="SMART" id="SM00252">
    <property type="entry name" value="SH2"/>
    <property type="match status" value="1"/>
</dbReference>
<dbReference type="Pfam" id="PF00640">
    <property type="entry name" value="PID"/>
    <property type="match status" value="1"/>
</dbReference>